<keyword evidence="2" id="KW-0813">Transport</keyword>
<accession>A0A177A923</accession>
<dbReference type="eggNOG" id="KOG3091">
    <property type="taxonomic scope" value="Eukaryota"/>
</dbReference>
<organism evidence="8">
    <name type="scientific">Pseudogymnoascus destructans</name>
    <dbReference type="NCBI Taxonomy" id="655981"/>
    <lineage>
        <taxon>Eukaryota</taxon>
        <taxon>Fungi</taxon>
        <taxon>Dikarya</taxon>
        <taxon>Ascomycota</taxon>
        <taxon>Pezizomycotina</taxon>
        <taxon>Leotiomycetes</taxon>
        <taxon>Thelebolales</taxon>
        <taxon>Thelebolaceae</taxon>
        <taxon>Pseudogymnoascus</taxon>
    </lineage>
</organism>
<comment type="subcellular location">
    <subcellularLocation>
        <location evidence="1">Nucleus</location>
        <location evidence="1">Nuclear pore complex</location>
    </subcellularLocation>
</comment>
<dbReference type="GO" id="GO:0006999">
    <property type="term" value="P:nuclear pore organization"/>
    <property type="evidence" value="ECO:0007669"/>
    <property type="project" value="TreeGrafter"/>
</dbReference>
<dbReference type="GO" id="GO:0044613">
    <property type="term" value="C:nuclear pore central transport channel"/>
    <property type="evidence" value="ECO:0007669"/>
    <property type="project" value="TreeGrafter"/>
</dbReference>
<dbReference type="Proteomes" id="UP000077154">
    <property type="component" value="Unassembled WGS sequence"/>
</dbReference>
<dbReference type="GO" id="GO:0017056">
    <property type="term" value="F:structural constituent of nuclear pore"/>
    <property type="evidence" value="ECO:0007669"/>
    <property type="project" value="TreeGrafter"/>
</dbReference>
<feature type="compositionally biased region" description="Polar residues" evidence="6">
    <location>
        <begin position="142"/>
        <end position="152"/>
    </location>
</feature>
<evidence type="ECO:0000313" key="8">
    <source>
        <dbReference type="EMBL" id="OAF58626.1"/>
    </source>
</evidence>
<evidence type="ECO:0000256" key="1">
    <source>
        <dbReference type="ARBA" id="ARBA00004567"/>
    </source>
</evidence>
<feature type="coiled-coil region" evidence="5">
    <location>
        <begin position="360"/>
        <end position="387"/>
    </location>
</feature>
<dbReference type="VEuPathDB" id="FungiDB:GMDG_08510"/>
<proteinExistence type="predicted"/>
<protein>
    <recommendedName>
        <fullName evidence="7">Nucleoporin Nup54 alpha-helical domain-containing protein</fullName>
    </recommendedName>
</protein>
<name>A0A177A923_9PEZI</name>
<dbReference type="InterPro" id="IPR025712">
    <property type="entry name" value="Nup54_alpha-helical_dom"/>
</dbReference>
<keyword evidence="3" id="KW-0906">Nuclear pore complex</keyword>
<keyword evidence="3" id="KW-0509">mRNA transport</keyword>
<dbReference type="PANTHER" id="PTHR13000:SF0">
    <property type="entry name" value="NUCLEOPORIN P54"/>
    <property type="match status" value="1"/>
</dbReference>
<evidence type="ECO:0000256" key="6">
    <source>
        <dbReference type="SAM" id="MobiDB-lite"/>
    </source>
</evidence>
<sequence length="405" mass="45241">MAFSFGNTQTQPAQTGGGLFGGLNANTQNQAQPGSSIFGQKPQTQPTQQSTGFFGQNTQSQQQQPQQQQFLFGQSAQGQQSQQPSLFGQTQTQQQQQPTGLFGQTAQTQQPQQQQPSLFGAQTQQQQQQPNNQQSQFGSSQLWQPQTQNPQLKSVPEQMQVVLEKWSPNSPTCVFKHYFYNKVADNQVPFYKAGPNEDPKAWDEALSKKPGPGYIPVLCTGFEQLGERIKTQNTTLAAFNRVLHQINGSLDAMMIRHDTETSVRILNAKRKHTMLKQRSLALATKVQILRNRGFAMGAAEEALKVKLTALDKSVCDPALSARAEEIWARMVSVRERARLLKEEMERQAGSNGSSMDEQTARRAEKILEDYATQLAHLKKELALINTEFGDWQTEQAPADSETNRR</sequence>
<dbReference type="InterPro" id="IPR025574">
    <property type="entry name" value="Nucleoporin_FG_rpt"/>
</dbReference>
<feature type="compositionally biased region" description="Polar residues" evidence="6">
    <location>
        <begin position="1"/>
        <end position="14"/>
    </location>
</feature>
<feature type="compositionally biased region" description="Polar residues" evidence="6">
    <location>
        <begin position="24"/>
        <end position="37"/>
    </location>
</feature>
<dbReference type="PANTHER" id="PTHR13000">
    <property type="entry name" value="NUCLEOPORIN P54"/>
    <property type="match status" value="1"/>
</dbReference>
<evidence type="ECO:0000256" key="2">
    <source>
        <dbReference type="ARBA" id="ARBA00022448"/>
    </source>
</evidence>
<dbReference type="GO" id="GO:0036228">
    <property type="term" value="P:protein localization to nuclear inner membrane"/>
    <property type="evidence" value="ECO:0007669"/>
    <property type="project" value="TreeGrafter"/>
</dbReference>
<keyword evidence="3" id="KW-0653">Protein transport</keyword>
<evidence type="ECO:0000256" key="5">
    <source>
        <dbReference type="SAM" id="Coils"/>
    </source>
</evidence>
<keyword evidence="4" id="KW-0539">Nucleus</keyword>
<feature type="compositionally biased region" description="Low complexity" evidence="6">
    <location>
        <begin position="38"/>
        <end position="141"/>
    </location>
</feature>
<gene>
    <name evidence="8" type="ORF">VC83_04887</name>
</gene>
<reference evidence="8" key="1">
    <citation type="submission" date="2016-03" db="EMBL/GenBank/DDBJ databases">
        <title>Updated assembly of Pseudogymnoascus destructans, the fungus causing white-nose syndrome of bats.</title>
        <authorList>
            <person name="Palmer J.M."/>
            <person name="Drees K.P."/>
            <person name="Foster J.T."/>
            <person name="Lindner D.L."/>
        </authorList>
    </citation>
    <scope>NUCLEOTIDE SEQUENCE [LARGE SCALE GENOMIC DNA]</scope>
    <source>
        <strain evidence="8">20631-21</strain>
    </source>
</reference>
<evidence type="ECO:0000256" key="4">
    <source>
        <dbReference type="ARBA" id="ARBA00023242"/>
    </source>
</evidence>
<dbReference type="Pfam" id="PF13634">
    <property type="entry name" value="Nucleoporin_FG"/>
    <property type="match status" value="1"/>
</dbReference>
<feature type="domain" description="Nucleoporin Nup54 alpha-helical" evidence="7">
    <location>
        <begin position="194"/>
        <end position="330"/>
    </location>
</feature>
<dbReference type="OrthoDB" id="6162375at2759"/>
<evidence type="ECO:0000259" key="7">
    <source>
        <dbReference type="Pfam" id="PF13874"/>
    </source>
</evidence>
<dbReference type="AlphaFoldDB" id="A0A177A923"/>
<dbReference type="InterPro" id="IPR024864">
    <property type="entry name" value="Nup54/Nup57/Nup44"/>
</dbReference>
<dbReference type="Pfam" id="PF13874">
    <property type="entry name" value="Nup54"/>
    <property type="match status" value="1"/>
</dbReference>
<dbReference type="GO" id="GO:0006607">
    <property type="term" value="P:NLS-bearing protein import into nucleus"/>
    <property type="evidence" value="ECO:0007669"/>
    <property type="project" value="TreeGrafter"/>
</dbReference>
<dbReference type="Pfam" id="PF18570">
    <property type="entry name" value="Nup54_57_C"/>
    <property type="match status" value="1"/>
</dbReference>
<keyword evidence="5" id="KW-0175">Coiled coil</keyword>
<dbReference type="GeneID" id="36287956"/>
<dbReference type="RefSeq" id="XP_024323910.1">
    <property type="nucleotide sequence ID" value="XM_024468514.1"/>
</dbReference>
<feature type="region of interest" description="Disordered" evidence="6">
    <location>
        <begin position="1"/>
        <end position="154"/>
    </location>
</feature>
<dbReference type="Gene3D" id="1.20.5.490">
    <property type="entry name" value="Single helix bin"/>
    <property type="match status" value="1"/>
</dbReference>
<dbReference type="Gene3D" id="1.20.5.3600">
    <property type="match status" value="1"/>
</dbReference>
<dbReference type="EMBL" id="KV441396">
    <property type="protein sequence ID" value="OAF58626.1"/>
    <property type="molecule type" value="Genomic_DNA"/>
</dbReference>
<evidence type="ECO:0000256" key="3">
    <source>
        <dbReference type="ARBA" id="ARBA00023132"/>
    </source>
</evidence>
<keyword evidence="3" id="KW-0811">Translocation</keyword>